<evidence type="ECO:0000256" key="3">
    <source>
        <dbReference type="ARBA" id="ARBA00022573"/>
    </source>
</evidence>
<evidence type="ECO:0000256" key="2">
    <source>
        <dbReference type="ARBA" id="ARBA00006205"/>
    </source>
</evidence>
<keyword evidence="4" id="KW-0315">Glutamine amidotransferase</keyword>
<keyword evidence="3" id="KW-0169">Cobalamin biosynthesis</keyword>
<organism evidence="7 8">
    <name type="scientific">Vreelandella sulfidaeris</name>
    <dbReference type="NCBI Taxonomy" id="115553"/>
    <lineage>
        <taxon>Bacteria</taxon>
        <taxon>Pseudomonadati</taxon>
        <taxon>Pseudomonadota</taxon>
        <taxon>Gammaproteobacteria</taxon>
        <taxon>Oceanospirillales</taxon>
        <taxon>Halomonadaceae</taxon>
        <taxon>Vreelandella</taxon>
    </lineage>
</organism>
<comment type="similarity">
    <text evidence="2">Belongs to the CobB/CobQ family. CobQ subfamily.</text>
</comment>
<accession>A0A455U8V5</accession>
<evidence type="ECO:0000256" key="5">
    <source>
        <dbReference type="SAM" id="MobiDB-lite"/>
    </source>
</evidence>
<evidence type="ECO:0000256" key="4">
    <source>
        <dbReference type="ARBA" id="ARBA00022962"/>
    </source>
</evidence>
<name>A0A455U8V5_9GAMM</name>
<dbReference type="Pfam" id="PF07685">
    <property type="entry name" value="GATase_3"/>
    <property type="match status" value="1"/>
</dbReference>
<gene>
    <name evidence="7" type="ORF">HSBAA_39080</name>
</gene>
<dbReference type="KEGG" id="hsr:HSBAA_39080"/>
<reference evidence="7 8" key="1">
    <citation type="journal article" date="2019" name="Microbiol. Resour. Announc.">
        <title>Complete Genome Sequence of Halomonas sulfidaeris Strain Esulfide1 Isolated from a Metal Sulfide Rock at a Depth of 2,200 Meters, Obtained Using Nanopore Sequencing.</title>
        <authorList>
            <person name="Saito M."/>
            <person name="Nishigata A."/>
            <person name="Galipon J."/>
            <person name="Arakawa K."/>
        </authorList>
    </citation>
    <scope>NUCLEOTIDE SEQUENCE [LARGE SCALE GENOMIC DNA]</scope>
    <source>
        <strain evidence="7 8">ATCC BAA-803</strain>
    </source>
</reference>
<dbReference type="EMBL" id="AP019514">
    <property type="protein sequence ID" value="BBI62602.1"/>
    <property type="molecule type" value="Genomic_DNA"/>
</dbReference>
<protein>
    <recommendedName>
        <fullName evidence="6">CobB/CobQ-like glutamine amidotransferase domain-containing protein</fullName>
    </recommendedName>
</protein>
<evidence type="ECO:0000259" key="6">
    <source>
        <dbReference type="Pfam" id="PF07685"/>
    </source>
</evidence>
<dbReference type="Proteomes" id="UP000320231">
    <property type="component" value="Chromosome"/>
</dbReference>
<evidence type="ECO:0000256" key="1">
    <source>
        <dbReference type="ARBA" id="ARBA00004953"/>
    </source>
</evidence>
<feature type="domain" description="CobB/CobQ-like glutamine amidotransferase" evidence="6">
    <location>
        <begin position="1"/>
        <end position="82"/>
    </location>
</feature>
<dbReference type="AlphaFoldDB" id="A0A455U8V5"/>
<evidence type="ECO:0000313" key="7">
    <source>
        <dbReference type="EMBL" id="BBI62602.1"/>
    </source>
</evidence>
<dbReference type="SUPFAM" id="SSF52317">
    <property type="entry name" value="Class I glutamine amidotransferase-like"/>
    <property type="match status" value="1"/>
</dbReference>
<evidence type="ECO:0000313" key="8">
    <source>
        <dbReference type="Proteomes" id="UP000320231"/>
    </source>
</evidence>
<sequence length="116" mass="12230">MRSAIEAFYSADKPILAECGGLLYCLESLTDYDDITHTMLGLLPGQGAMRGRRGCQGMQTAELPEGPVRGHAHHRSMADGTPSRLATAAASGTPHRGGDLPSKASDGDLFTSVFPK</sequence>
<feature type="region of interest" description="Disordered" evidence="5">
    <location>
        <begin position="65"/>
        <end position="116"/>
    </location>
</feature>
<comment type="pathway">
    <text evidence="1">Cofactor biosynthesis; adenosylcobalamin biosynthesis.</text>
</comment>
<proteinExistence type="inferred from homology"/>
<dbReference type="InterPro" id="IPR029062">
    <property type="entry name" value="Class_I_gatase-like"/>
</dbReference>
<dbReference type="InterPro" id="IPR011698">
    <property type="entry name" value="GATase_3"/>
</dbReference>
<dbReference type="GO" id="GO:0003824">
    <property type="term" value="F:catalytic activity"/>
    <property type="evidence" value="ECO:0007669"/>
    <property type="project" value="InterPro"/>
</dbReference>
<dbReference type="PROSITE" id="PS51274">
    <property type="entry name" value="GATASE_COBBQ"/>
    <property type="match status" value="1"/>
</dbReference>
<dbReference type="GO" id="GO:0009236">
    <property type="term" value="P:cobalamin biosynthetic process"/>
    <property type="evidence" value="ECO:0007669"/>
    <property type="project" value="UniProtKB-KW"/>
</dbReference>